<dbReference type="Gene3D" id="3.40.50.2300">
    <property type="match status" value="1"/>
</dbReference>
<dbReference type="Pfam" id="PF00072">
    <property type="entry name" value="Response_reg"/>
    <property type="match status" value="1"/>
</dbReference>
<dbReference type="GO" id="GO:0000160">
    <property type="term" value="P:phosphorelay signal transduction system"/>
    <property type="evidence" value="ECO:0007669"/>
    <property type="project" value="InterPro"/>
</dbReference>
<dbReference type="InterPro" id="IPR058245">
    <property type="entry name" value="NreC/VraR/RcsB-like_REC"/>
</dbReference>
<evidence type="ECO:0000313" key="3">
    <source>
        <dbReference type="EMBL" id="GAJ09934.1"/>
    </source>
</evidence>
<reference evidence="3" key="1">
    <citation type="journal article" date="2014" name="Front. Microbiol.">
        <title>High frequency of phylogenetically diverse reductive dehalogenase-homologous genes in deep subseafloor sedimentary metagenomes.</title>
        <authorList>
            <person name="Kawai M."/>
            <person name="Futagami T."/>
            <person name="Toyoda A."/>
            <person name="Takaki Y."/>
            <person name="Nishi S."/>
            <person name="Hori S."/>
            <person name="Arai W."/>
            <person name="Tsubouchi T."/>
            <person name="Morono Y."/>
            <person name="Uchiyama I."/>
            <person name="Ito T."/>
            <person name="Fujiyama A."/>
            <person name="Inagaki F."/>
            <person name="Takami H."/>
        </authorList>
    </citation>
    <scope>NUCLEOTIDE SEQUENCE</scope>
    <source>
        <strain evidence="3">Expedition CK06-06</strain>
    </source>
</reference>
<dbReference type="SMART" id="SM00448">
    <property type="entry name" value="REC"/>
    <property type="match status" value="1"/>
</dbReference>
<dbReference type="InterPro" id="IPR001789">
    <property type="entry name" value="Sig_transdc_resp-reg_receiver"/>
</dbReference>
<accession>X1TXE3</accession>
<dbReference type="SUPFAM" id="SSF52172">
    <property type="entry name" value="CheY-like"/>
    <property type="match status" value="1"/>
</dbReference>
<evidence type="ECO:0000256" key="1">
    <source>
        <dbReference type="ARBA" id="ARBA00023125"/>
    </source>
</evidence>
<dbReference type="PANTHER" id="PTHR43214">
    <property type="entry name" value="TWO-COMPONENT RESPONSE REGULATOR"/>
    <property type="match status" value="1"/>
</dbReference>
<dbReference type="EMBL" id="BARW01034771">
    <property type="protein sequence ID" value="GAJ09934.1"/>
    <property type="molecule type" value="Genomic_DNA"/>
</dbReference>
<keyword evidence="1" id="KW-0238">DNA-binding</keyword>
<proteinExistence type="predicted"/>
<dbReference type="PROSITE" id="PS50110">
    <property type="entry name" value="RESPONSE_REGULATORY"/>
    <property type="match status" value="1"/>
</dbReference>
<dbReference type="CDD" id="cd17535">
    <property type="entry name" value="REC_NarL-like"/>
    <property type="match status" value="1"/>
</dbReference>
<gene>
    <name evidence="3" type="ORF">S12H4_54400</name>
</gene>
<dbReference type="PANTHER" id="PTHR43214:SF43">
    <property type="entry name" value="TWO-COMPONENT RESPONSE REGULATOR"/>
    <property type="match status" value="1"/>
</dbReference>
<dbReference type="GO" id="GO:0003677">
    <property type="term" value="F:DNA binding"/>
    <property type="evidence" value="ECO:0007669"/>
    <property type="project" value="UniProtKB-KW"/>
</dbReference>
<evidence type="ECO:0000259" key="2">
    <source>
        <dbReference type="PROSITE" id="PS50110"/>
    </source>
</evidence>
<dbReference type="InterPro" id="IPR039420">
    <property type="entry name" value="WalR-like"/>
</dbReference>
<name>X1TXE3_9ZZZZ</name>
<comment type="caution">
    <text evidence="3">The sequence shown here is derived from an EMBL/GenBank/DDBJ whole genome shotgun (WGS) entry which is preliminary data.</text>
</comment>
<dbReference type="InterPro" id="IPR011006">
    <property type="entry name" value="CheY-like_superfamily"/>
</dbReference>
<dbReference type="AlphaFoldDB" id="X1TXE3"/>
<feature type="non-terminal residue" evidence="3">
    <location>
        <position position="1"/>
    </location>
</feature>
<protein>
    <recommendedName>
        <fullName evidence="2">Response regulatory domain-containing protein</fullName>
    </recommendedName>
</protein>
<feature type="domain" description="Response regulatory" evidence="2">
    <location>
        <begin position="1"/>
        <end position="104"/>
    </location>
</feature>
<organism evidence="3">
    <name type="scientific">marine sediment metagenome</name>
    <dbReference type="NCBI Taxonomy" id="412755"/>
    <lineage>
        <taxon>unclassified sequences</taxon>
        <taxon>metagenomes</taxon>
        <taxon>ecological metagenomes</taxon>
    </lineage>
</organism>
<sequence length="115" mass="12528">GIRALLALQRDMQVVGKAVDGQEALQKTLELSPDVVLMDIVMPVMNGLEATKRIRSKWDNARVLMLSQYDDEENVLASTQAGAIGFVPKRSAGSELLDGIRSVSQGQRFVHHVAA</sequence>